<evidence type="ECO:0008006" key="7">
    <source>
        <dbReference type="Google" id="ProtNLM"/>
    </source>
</evidence>
<dbReference type="SFLD" id="SFLDG01200">
    <property type="entry name" value="SUF1.1"/>
    <property type="match status" value="1"/>
</dbReference>
<dbReference type="GO" id="GO:0005737">
    <property type="term" value="C:cytoplasm"/>
    <property type="evidence" value="ECO:0007669"/>
    <property type="project" value="TreeGrafter"/>
</dbReference>
<dbReference type="InterPro" id="IPR033468">
    <property type="entry name" value="Metaxin_GST"/>
</dbReference>
<dbReference type="InterPro" id="IPR012336">
    <property type="entry name" value="Thioredoxin-like_fold"/>
</dbReference>
<dbReference type="InterPro" id="IPR040079">
    <property type="entry name" value="Glutathione_S-Trfase"/>
</dbReference>
<proteinExistence type="inferred from homology"/>
<dbReference type="PANTHER" id="PTHR12289">
    <property type="entry name" value="METAXIN RELATED"/>
    <property type="match status" value="1"/>
</dbReference>
<dbReference type="InterPro" id="IPR036249">
    <property type="entry name" value="Thioredoxin-like_sf"/>
</dbReference>
<dbReference type="Pfam" id="PF17172">
    <property type="entry name" value="GST_N_4"/>
    <property type="match status" value="1"/>
</dbReference>
<dbReference type="SFLD" id="SFLDS00019">
    <property type="entry name" value="Glutathione_Transferase_(cytos"/>
    <property type="match status" value="1"/>
</dbReference>
<dbReference type="Pfam" id="PF17171">
    <property type="entry name" value="GST_C_6"/>
    <property type="match status" value="1"/>
</dbReference>
<keyword evidence="2" id="KW-0732">Signal</keyword>
<evidence type="ECO:0000259" key="3">
    <source>
        <dbReference type="Pfam" id="PF17171"/>
    </source>
</evidence>
<protein>
    <recommendedName>
        <fullName evidence="7">Glutathione S-transferase</fullName>
    </recommendedName>
</protein>
<reference evidence="5" key="1">
    <citation type="submission" date="2021-02" db="EMBL/GenBank/DDBJ databases">
        <title>First Annotated Genome of the Yellow-green Alga Tribonema minus.</title>
        <authorList>
            <person name="Mahan K.M."/>
        </authorList>
    </citation>
    <scope>NUCLEOTIDE SEQUENCE</scope>
    <source>
        <strain evidence="5">UTEX B ZZ1240</strain>
    </source>
</reference>
<dbReference type="SFLD" id="SFLDG01180">
    <property type="entry name" value="SUF1"/>
    <property type="match status" value="1"/>
</dbReference>
<dbReference type="InterPro" id="IPR026928">
    <property type="entry name" value="FAX/IsoI-like"/>
</dbReference>
<feature type="domain" description="Metaxin glutathione S-transferase" evidence="3">
    <location>
        <begin position="230"/>
        <end position="291"/>
    </location>
</feature>
<evidence type="ECO:0000256" key="1">
    <source>
        <dbReference type="ARBA" id="ARBA00006475"/>
    </source>
</evidence>
<feature type="signal peptide" evidence="2">
    <location>
        <begin position="1"/>
        <end position="21"/>
    </location>
</feature>
<evidence type="ECO:0000313" key="6">
    <source>
        <dbReference type="Proteomes" id="UP000664859"/>
    </source>
</evidence>
<dbReference type="CDD" id="cd03193">
    <property type="entry name" value="GST_C_Metaxin"/>
    <property type="match status" value="1"/>
</dbReference>
<evidence type="ECO:0000313" key="5">
    <source>
        <dbReference type="EMBL" id="KAG5181697.1"/>
    </source>
</evidence>
<evidence type="ECO:0000256" key="2">
    <source>
        <dbReference type="SAM" id="SignalP"/>
    </source>
</evidence>
<feature type="chain" id="PRO_5032277033" description="Glutathione S-transferase" evidence="2">
    <location>
        <begin position="22"/>
        <end position="302"/>
    </location>
</feature>
<evidence type="ECO:0000259" key="4">
    <source>
        <dbReference type="Pfam" id="PF17172"/>
    </source>
</evidence>
<dbReference type="EMBL" id="JAFCMP010000301">
    <property type="protein sequence ID" value="KAG5181697.1"/>
    <property type="molecule type" value="Genomic_DNA"/>
</dbReference>
<dbReference type="AlphaFoldDB" id="A0A835YU58"/>
<dbReference type="Proteomes" id="UP000664859">
    <property type="component" value="Unassembled WGS sequence"/>
</dbReference>
<comment type="caution">
    <text evidence="5">The sequence shown here is derived from an EMBL/GenBank/DDBJ whole genome shotgun (WGS) entry which is preliminary data.</text>
</comment>
<name>A0A835YU58_9STRA</name>
<feature type="domain" description="Thioredoxin-like fold" evidence="4">
    <location>
        <begin position="87"/>
        <end position="178"/>
    </location>
</feature>
<dbReference type="Gene3D" id="1.20.1050.10">
    <property type="match status" value="1"/>
</dbReference>
<dbReference type="OrthoDB" id="5809458at2759"/>
<organism evidence="5 6">
    <name type="scientific">Tribonema minus</name>
    <dbReference type="NCBI Taxonomy" id="303371"/>
    <lineage>
        <taxon>Eukaryota</taxon>
        <taxon>Sar</taxon>
        <taxon>Stramenopiles</taxon>
        <taxon>Ochrophyta</taxon>
        <taxon>PX clade</taxon>
        <taxon>Xanthophyceae</taxon>
        <taxon>Tribonematales</taxon>
        <taxon>Tribonemataceae</taxon>
        <taxon>Tribonema</taxon>
    </lineage>
</organism>
<dbReference type="InterPro" id="IPR036282">
    <property type="entry name" value="Glutathione-S-Trfase_C_sf"/>
</dbReference>
<comment type="similarity">
    <text evidence="1">Belongs to the FAX family.</text>
</comment>
<dbReference type="PANTHER" id="PTHR12289:SF41">
    <property type="entry name" value="FAILED AXON CONNECTIONS-RELATED"/>
    <property type="match status" value="1"/>
</dbReference>
<dbReference type="InterPro" id="IPR050931">
    <property type="entry name" value="Mito_Protein_Transport_Metaxin"/>
</dbReference>
<accession>A0A835YU58</accession>
<dbReference type="SUPFAM" id="SSF47616">
    <property type="entry name" value="GST C-terminal domain-like"/>
    <property type="match status" value="1"/>
</dbReference>
<gene>
    <name evidence="5" type="ORF">JKP88DRAFT_246066</name>
</gene>
<dbReference type="SUPFAM" id="SSF52833">
    <property type="entry name" value="Thioredoxin-like"/>
    <property type="match status" value="1"/>
</dbReference>
<sequence>MRAAVLSWLHAIQLAAPGVCAKLRAQQRSTQYGTCARAAAAAAAAVAAPAHVCTGLHTWQLVMPTHHDAAAIGTYAPASQLVAVASVTVEAYLRLTNIPFTVVYGTVAGPFGKVPFIELNGEQHADSSHIIDVLAAKFGHNLDQGLSAQQKAIGHAFQRMAEESLYFHVIYARWEDDAGWDSTFKAYIGHAGFVMRSLCNYVLRPKFRKICAAQGTGRFPPSVVVERFGKDMQALSDYLGENDFLLGTAAPTTVDIAVFGQLDSLFNAGVTTLLDEKVAEFPTLAAYVQRIAKLVFPPASAA</sequence>
<keyword evidence="6" id="KW-1185">Reference proteome</keyword>